<organism evidence="2 3">
    <name type="scientific">Dyella acidiphila</name>
    <dbReference type="NCBI Taxonomy" id="2775866"/>
    <lineage>
        <taxon>Bacteria</taxon>
        <taxon>Pseudomonadati</taxon>
        <taxon>Pseudomonadota</taxon>
        <taxon>Gammaproteobacteria</taxon>
        <taxon>Lysobacterales</taxon>
        <taxon>Rhodanobacteraceae</taxon>
        <taxon>Dyella</taxon>
    </lineage>
</organism>
<keyword evidence="3" id="KW-1185">Reference proteome</keyword>
<comment type="caution">
    <text evidence="2">The sequence shown here is derived from an EMBL/GenBank/DDBJ whole genome shotgun (WGS) entry which is preliminary data.</text>
</comment>
<reference evidence="2 3" key="1">
    <citation type="submission" date="2020-09" db="EMBL/GenBank/DDBJ databases">
        <title>Dyella sp. 7MK23 isolated from forest soil.</title>
        <authorList>
            <person name="Fu J."/>
        </authorList>
    </citation>
    <scope>NUCLEOTIDE SEQUENCE [LARGE SCALE GENOMIC DNA]</scope>
    <source>
        <strain evidence="2 3">7MK23</strain>
    </source>
</reference>
<gene>
    <name evidence="2" type="ORF">IGX34_21625</name>
</gene>
<accession>A0ABR9GG17</accession>
<keyword evidence="1" id="KW-0472">Membrane</keyword>
<keyword evidence="1" id="KW-0812">Transmembrane</keyword>
<dbReference type="Proteomes" id="UP000651010">
    <property type="component" value="Unassembled WGS sequence"/>
</dbReference>
<evidence type="ECO:0000313" key="2">
    <source>
        <dbReference type="EMBL" id="MBE1162994.1"/>
    </source>
</evidence>
<name>A0ABR9GG17_9GAMM</name>
<dbReference type="RefSeq" id="WP_192557840.1">
    <property type="nucleotide sequence ID" value="NZ_JACZZA010000020.1"/>
</dbReference>
<keyword evidence="1" id="KW-1133">Transmembrane helix</keyword>
<dbReference type="EMBL" id="JACZZA010000020">
    <property type="protein sequence ID" value="MBE1162994.1"/>
    <property type="molecule type" value="Genomic_DNA"/>
</dbReference>
<feature type="transmembrane region" description="Helical" evidence="1">
    <location>
        <begin position="74"/>
        <end position="93"/>
    </location>
</feature>
<proteinExistence type="predicted"/>
<evidence type="ECO:0000313" key="3">
    <source>
        <dbReference type="Proteomes" id="UP000651010"/>
    </source>
</evidence>
<sequence>MTERRRYIVLLAVVASTAVVLSLMFAVPYIFTLTGFAGWALLGHVVTADDDAAGGWSNPDGKLPFPWAELATKAAIFLGLCLAIAAFPGLRALGGAG</sequence>
<feature type="transmembrane region" description="Helical" evidence="1">
    <location>
        <begin position="7"/>
        <end position="31"/>
    </location>
</feature>
<protein>
    <submittedName>
        <fullName evidence="2">Uncharacterized protein</fullName>
    </submittedName>
</protein>
<evidence type="ECO:0000256" key="1">
    <source>
        <dbReference type="SAM" id="Phobius"/>
    </source>
</evidence>